<dbReference type="GO" id="GO:1900108">
    <property type="term" value="P:negative regulation of nodal signaling pathway"/>
    <property type="evidence" value="ECO:0007669"/>
    <property type="project" value="TreeGrafter"/>
</dbReference>
<comment type="similarity">
    <text evidence="1">Belongs to the dapper family.</text>
</comment>
<feature type="region of interest" description="Disordered" evidence="3">
    <location>
        <begin position="220"/>
        <end position="253"/>
    </location>
</feature>
<feature type="compositionally biased region" description="Low complexity" evidence="3">
    <location>
        <begin position="742"/>
        <end position="765"/>
    </location>
</feature>
<accession>A0AAV1FCB3</accession>
<dbReference type="Pfam" id="PF15268">
    <property type="entry name" value="Dapper"/>
    <property type="match status" value="1"/>
</dbReference>
<gene>
    <name evidence="4" type="ORF">XNOV1_A002217</name>
</gene>
<dbReference type="EMBL" id="OY660869">
    <property type="protein sequence ID" value="CAJ1058708.1"/>
    <property type="molecule type" value="Genomic_DNA"/>
</dbReference>
<keyword evidence="5" id="KW-1185">Reference proteome</keyword>
<keyword evidence="2" id="KW-0175">Coiled coil</keyword>
<feature type="compositionally biased region" description="Low complexity" evidence="3">
    <location>
        <begin position="1049"/>
        <end position="1059"/>
    </location>
</feature>
<name>A0AAV1FCB3_XYRNO</name>
<feature type="compositionally biased region" description="Acidic residues" evidence="3">
    <location>
        <begin position="59"/>
        <end position="73"/>
    </location>
</feature>
<feature type="region of interest" description="Disordered" evidence="3">
    <location>
        <begin position="335"/>
        <end position="378"/>
    </location>
</feature>
<protein>
    <submittedName>
        <fullName evidence="4">Uncharacterized protein si:ch211-168f7.5</fullName>
    </submittedName>
</protein>
<feature type="region of interest" description="Disordered" evidence="3">
    <location>
        <begin position="50"/>
        <end position="172"/>
    </location>
</feature>
<feature type="compositionally biased region" description="Polar residues" evidence="3">
    <location>
        <begin position="547"/>
        <end position="569"/>
    </location>
</feature>
<feature type="compositionally biased region" description="Polar residues" evidence="3">
    <location>
        <begin position="594"/>
        <end position="618"/>
    </location>
</feature>
<organism evidence="4 5">
    <name type="scientific">Xyrichtys novacula</name>
    <name type="common">Pearly razorfish</name>
    <name type="synonym">Hemipteronotus novacula</name>
    <dbReference type="NCBI Taxonomy" id="13765"/>
    <lineage>
        <taxon>Eukaryota</taxon>
        <taxon>Metazoa</taxon>
        <taxon>Chordata</taxon>
        <taxon>Craniata</taxon>
        <taxon>Vertebrata</taxon>
        <taxon>Euteleostomi</taxon>
        <taxon>Actinopterygii</taxon>
        <taxon>Neopterygii</taxon>
        <taxon>Teleostei</taxon>
        <taxon>Neoteleostei</taxon>
        <taxon>Acanthomorphata</taxon>
        <taxon>Eupercaria</taxon>
        <taxon>Labriformes</taxon>
        <taxon>Labridae</taxon>
        <taxon>Xyrichtys</taxon>
    </lineage>
</organism>
<feature type="region of interest" description="Disordered" evidence="3">
    <location>
        <begin position="587"/>
        <end position="625"/>
    </location>
</feature>
<evidence type="ECO:0000313" key="5">
    <source>
        <dbReference type="Proteomes" id="UP001178508"/>
    </source>
</evidence>
<dbReference type="PANTHER" id="PTHR15919:SF14">
    <property type="entry name" value="DAPPER HOMOLOG 2"/>
    <property type="match status" value="1"/>
</dbReference>
<evidence type="ECO:0000256" key="1">
    <source>
        <dbReference type="ARBA" id="ARBA00010807"/>
    </source>
</evidence>
<dbReference type="Proteomes" id="UP001178508">
    <property type="component" value="Chromosome 6"/>
</dbReference>
<feature type="region of interest" description="Disordered" evidence="3">
    <location>
        <begin position="525"/>
        <end position="569"/>
    </location>
</feature>
<dbReference type="InterPro" id="IPR024843">
    <property type="entry name" value="Dapper"/>
</dbReference>
<feature type="region of interest" description="Disordered" evidence="3">
    <location>
        <begin position="698"/>
        <end position="829"/>
    </location>
</feature>
<evidence type="ECO:0000313" key="4">
    <source>
        <dbReference type="EMBL" id="CAJ1058708.1"/>
    </source>
</evidence>
<dbReference type="GO" id="GO:0005737">
    <property type="term" value="C:cytoplasm"/>
    <property type="evidence" value="ECO:0007669"/>
    <property type="project" value="TreeGrafter"/>
</dbReference>
<feature type="region of interest" description="Disordered" evidence="3">
    <location>
        <begin position="924"/>
        <end position="969"/>
    </location>
</feature>
<feature type="region of interest" description="Disordered" evidence="3">
    <location>
        <begin position="1049"/>
        <end position="1076"/>
    </location>
</feature>
<proteinExistence type="inferred from homology"/>
<feature type="compositionally biased region" description="Low complexity" evidence="3">
    <location>
        <begin position="337"/>
        <end position="351"/>
    </location>
</feature>
<dbReference type="PANTHER" id="PTHR15919">
    <property type="entry name" value="DAPPER-RELATED"/>
    <property type="match status" value="1"/>
</dbReference>
<dbReference type="AlphaFoldDB" id="A0AAV1FCB3"/>
<feature type="compositionally biased region" description="Low complexity" evidence="3">
    <location>
        <begin position="525"/>
        <end position="539"/>
    </location>
</feature>
<feature type="compositionally biased region" description="Low complexity" evidence="3">
    <location>
        <begin position="702"/>
        <end position="734"/>
    </location>
</feature>
<reference evidence="4" key="1">
    <citation type="submission" date="2023-08" db="EMBL/GenBank/DDBJ databases">
        <authorList>
            <person name="Alioto T."/>
            <person name="Alioto T."/>
            <person name="Gomez Garrido J."/>
        </authorList>
    </citation>
    <scope>NUCLEOTIDE SEQUENCE</scope>
</reference>
<evidence type="ECO:0000256" key="3">
    <source>
        <dbReference type="SAM" id="MobiDB-lite"/>
    </source>
</evidence>
<evidence type="ECO:0000256" key="2">
    <source>
        <dbReference type="ARBA" id="ARBA00023054"/>
    </source>
</evidence>
<feature type="compositionally biased region" description="Polar residues" evidence="3">
    <location>
        <begin position="89"/>
        <end position="140"/>
    </location>
</feature>
<sequence length="1097" mass="117952">MAGRRSCVNSLWSGSERVRIGERLKATLAGVLELEVLRCKHLEMVDRALEDQTHASANAEEEPREVEEEDEGEGSGTPESGATDAEHGTATSRRQQAPSPSDTVVLPCQSSPEDCSSNSGDTTVHNSSCRGSNSRWSTLSWDAPSDLLSPPTPDPGGAVHLDSDSRPSSGFYSVSGSSLSDSCYSVSSDAAQGGPVPVARPVKLWEHAPLTADNTDTMWSEGAVQQQQQQQQQQQPALQNSKEDALPEGTTVSVQSDLDKTGLSFLSDLCSELGDALITSLLQLLDPASPSNATPCNLKPQLDPRFCTDLVSRRTKEVYPYPSPLHAVALQSPLFTSQSQEQSPSQSPEGPQLDDQEESSTDTTLPVHHHKTPSSPSFTHLEQYISRLAHQYHSRVTSSTPDLASVAAAGSVPSRGLCTPGKSHGSTQSLSAFESRNTLTITPCKSLLGNSARVSLSTTGKKATRNSINLGNLPSATGEDLNINLHLNLNLNLAPSLTSSQGLVDGSKSGSCGALRSDFAAASTTSATSLSSATPTPALRARPRISTCPSSLSHRSSLEVPSSSGPNPAFGSSSFCRSLDWSSGALPETGPSVFGTNSGSAPGSQRSSLIQDHSSSPKVSEDSPMVEEISRLSGLSRAVVVGLMEQGVELDIDCFQTDAAGEVRGHSKTHLTPQSDQSHDYARLTDLNPQRPIQLSLSVTHSPQSQSSLTPPLSLSSSPIHPYQSIHVPSPHYSSHYHHHQQIPSPSDLPSSTASSPASRSTPRGRSPPRPLQPSPLGATPLSVFRRDAPFQCSLPRTNTRSSPVEHGGIKHRGGSLRQSAGGSAGGGGWKRVEGEGLYKGKHASHRLVRAATVSSYAKREDYHSVWGEEQETDLPAAQTPRKTSTKLLRSFEGRLWGKESENEREEMDRAEYGYGWRRNSVGSWRKEHRKTKASSSNYDKRPKVDNSPIFSKKRGKEDGDRRSSSLRLSRRALFRSESQGLLMPRNQSEESTKRAHWVSSLDVGQGGMYISKGEGVRLLRAKEGDKHLSSTASLFNLSRSQSLEGSCHSISPLSSPSFSPSPPRMPLQRSRSLRDLGRRVFGSMRSLSLKRKPSKK</sequence>
<feature type="compositionally biased region" description="Low complexity" evidence="3">
    <location>
        <begin position="225"/>
        <end position="235"/>
    </location>
</feature>